<dbReference type="Proteomes" id="UP000305067">
    <property type="component" value="Unassembled WGS sequence"/>
</dbReference>
<proteinExistence type="predicted"/>
<dbReference type="EMBL" id="ML178817">
    <property type="protein sequence ID" value="TFL05073.1"/>
    <property type="molecule type" value="Genomic_DNA"/>
</dbReference>
<evidence type="ECO:0000313" key="2">
    <source>
        <dbReference type="Proteomes" id="UP000305067"/>
    </source>
</evidence>
<organism evidence="1 2">
    <name type="scientific">Pterulicium gracile</name>
    <dbReference type="NCBI Taxonomy" id="1884261"/>
    <lineage>
        <taxon>Eukaryota</taxon>
        <taxon>Fungi</taxon>
        <taxon>Dikarya</taxon>
        <taxon>Basidiomycota</taxon>
        <taxon>Agaricomycotina</taxon>
        <taxon>Agaricomycetes</taxon>
        <taxon>Agaricomycetidae</taxon>
        <taxon>Agaricales</taxon>
        <taxon>Pleurotineae</taxon>
        <taxon>Pterulaceae</taxon>
        <taxon>Pterulicium</taxon>
    </lineage>
</organism>
<gene>
    <name evidence="1" type="ORF">BDV98DRAFT_653731</name>
</gene>
<reference evidence="1 2" key="1">
    <citation type="journal article" date="2019" name="Nat. Ecol. Evol.">
        <title>Megaphylogeny resolves global patterns of mushroom evolution.</title>
        <authorList>
            <person name="Varga T."/>
            <person name="Krizsan K."/>
            <person name="Foldi C."/>
            <person name="Dima B."/>
            <person name="Sanchez-Garcia M."/>
            <person name="Sanchez-Ramirez S."/>
            <person name="Szollosi G.J."/>
            <person name="Szarkandi J.G."/>
            <person name="Papp V."/>
            <person name="Albert L."/>
            <person name="Andreopoulos W."/>
            <person name="Angelini C."/>
            <person name="Antonin V."/>
            <person name="Barry K.W."/>
            <person name="Bougher N.L."/>
            <person name="Buchanan P."/>
            <person name="Buyck B."/>
            <person name="Bense V."/>
            <person name="Catcheside P."/>
            <person name="Chovatia M."/>
            <person name="Cooper J."/>
            <person name="Damon W."/>
            <person name="Desjardin D."/>
            <person name="Finy P."/>
            <person name="Geml J."/>
            <person name="Haridas S."/>
            <person name="Hughes K."/>
            <person name="Justo A."/>
            <person name="Karasinski D."/>
            <person name="Kautmanova I."/>
            <person name="Kiss B."/>
            <person name="Kocsube S."/>
            <person name="Kotiranta H."/>
            <person name="LaButti K.M."/>
            <person name="Lechner B.E."/>
            <person name="Liimatainen K."/>
            <person name="Lipzen A."/>
            <person name="Lukacs Z."/>
            <person name="Mihaltcheva S."/>
            <person name="Morgado L.N."/>
            <person name="Niskanen T."/>
            <person name="Noordeloos M.E."/>
            <person name="Ohm R.A."/>
            <person name="Ortiz-Santana B."/>
            <person name="Ovrebo C."/>
            <person name="Racz N."/>
            <person name="Riley R."/>
            <person name="Savchenko A."/>
            <person name="Shiryaev A."/>
            <person name="Soop K."/>
            <person name="Spirin V."/>
            <person name="Szebenyi C."/>
            <person name="Tomsovsky M."/>
            <person name="Tulloss R.E."/>
            <person name="Uehling J."/>
            <person name="Grigoriev I.V."/>
            <person name="Vagvolgyi C."/>
            <person name="Papp T."/>
            <person name="Martin F.M."/>
            <person name="Miettinen O."/>
            <person name="Hibbett D.S."/>
            <person name="Nagy L.G."/>
        </authorList>
    </citation>
    <scope>NUCLEOTIDE SEQUENCE [LARGE SCALE GENOMIC DNA]</scope>
    <source>
        <strain evidence="1 2">CBS 309.79</strain>
    </source>
</reference>
<evidence type="ECO:0000313" key="1">
    <source>
        <dbReference type="EMBL" id="TFL05073.1"/>
    </source>
</evidence>
<sequence length="325" mass="36402">MKSSTKSSSEPFTRQRAVDTAASSWTKCISSQADILRTVIQLQRSKSLPIDVVCHHKRRNKPHSCGRSILQNLGKHVDRWRTFRYQPDAEQLAATALSQIFYSPLCFSSLESLEYECVERNRSEILWLLEASPALTHFALTTDPCYTASDEELEEPLEVIVLKNLVQLDIRVLEILKTWEDNRLGDHSTPVPDLLTTLSPHLEELLISSDSIDEDHGPTAATVPGQMGTRSTLSKLKCLQIRNLRLDPVLLGHVIQARHTLSQKPDACAILQRVELDYAVQPAKDHYAATLKSVLAACGSDILTRCQLVFDPRLFLPGLSRPQSS</sequence>
<dbReference type="AlphaFoldDB" id="A0A5C3QSW5"/>
<keyword evidence="2" id="KW-1185">Reference proteome</keyword>
<protein>
    <submittedName>
        <fullName evidence="1">Uncharacterized protein</fullName>
    </submittedName>
</protein>
<accession>A0A5C3QSW5</accession>
<name>A0A5C3QSW5_9AGAR</name>